<feature type="domain" description="Helicase ATP-binding" evidence="8">
    <location>
        <begin position="293"/>
        <end position="468"/>
    </location>
</feature>
<dbReference type="InterPro" id="IPR012340">
    <property type="entry name" value="NA-bd_OB-fold"/>
</dbReference>
<dbReference type="GO" id="GO:0016787">
    <property type="term" value="F:hydrolase activity"/>
    <property type="evidence" value="ECO:0007669"/>
    <property type="project" value="UniProtKB-KW"/>
</dbReference>
<dbReference type="Proteomes" id="UP000237752">
    <property type="component" value="Unassembled WGS sequence"/>
</dbReference>
<dbReference type="GO" id="GO:0003678">
    <property type="term" value="F:DNA helicase activity"/>
    <property type="evidence" value="ECO:0007669"/>
    <property type="project" value="TreeGrafter"/>
</dbReference>
<dbReference type="Gene3D" id="3.40.50.300">
    <property type="entry name" value="P-loop containing nucleotide triphosphate hydrolases"/>
    <property type="match status" value="2"/>
</dbReference>
<feature type="domain" description="Helicase C-terminal" evidence="9">
    <location>
        <begin position="491"/>
        <end position="671"/>
    </location>
</feature>
<dbReference type="Gene3D" id="2.40.50.140">
    <property type="entry name" value="Nucleic acid-binding proteins"/>
    <property type="match status" value="1"/>
</dbReference>
<dbReference type="EMBL" id="PVUE01000002">
    <property type="protein sequence ID" value="PRZ43496.1"/>
    <property type="molecule type" value="Genomic_DNA"/>
</dbReference>
<dbReference type="Pfam" id="PF00270">
    <property type="entry name" value="DEAD"/>
    <property type="match status" value="1"/>
</dbReference>
<dbReference type="OrthoDB" id="9804325at2"/>
<keyword evidence="3" id="KW-0378">Hydrolase</keyword>
<evidence type="ECO:0000256" key="3">
    <source>
        <dbReference type="ARBA" id="ARBA00022801"/>
    </source>
</evidence>
<dbReference type="PROSITE" id="PS51192">
    <property type="entry name" value="HELICASE_ATP_BIND_1"/>
    <property type="match status" value="1"/>
</dbReference>
<sequence>MITLDTSLLDVLGLKPAKAFEAKFGFVTVNDLLHHYPRRYYKRGDPRDSGGLEVGEHVTFYTEVVAVQWIGPRGAQARGGKGPKGRAIISLDVPTGTIDAIFWNQPWRVKQLEPGTTGLFAGVVTSFNGKLQLSSPEIEIFSSVGLANTEGVSVTDPQRWQDRMMPIYPAKPKFTSGAIRQSVELVVDGLAPIEDPIANAELKELGYVDLDTALRHKHLPITEKQWLAADERLKFQEALSIQLLLAKRRIEAASAPAIPRPRSANGAGAAFDKELPFERTAGQIEVGEEIADDLSQSHPMHRLLQGDVGSGKTLVALRAMLQVIDRGGQAALLAPTEVLAFQHARSIRESLGPLGSAGELDSVPDAVKIVTLTAGLSTARRKEAMAQIASGEADIVVGTHALLEPKVQFADLGMVVIDEQHRFGVEQRDALRRKGSDGSIPHTLVMTATPIPRTVAITMFGELGVSTMRDMPPGRSPIATTLVPAGARPAWVQRAWERVREEVANGHQAYVVCPRIGLDDADDVDDKDALEEDPAADDKKRRPIAALELAKLLSEGELEGLRVEVLHGKLAPDVKDRVMRRFADGEIDVLVATTVIEVGVDVPNATVMVIMDAERFGLSTLHQLRGRVGRGKDAGLCLLITQVSPHSPSVERLKALEKSNDGFELARLDLKQRREGDVLGVAQSGTRNHLKLLSLVDDEDVIEKARDYCDRVLHADPTLARHVVLRSELEALEAEARSEYLEMG</sequence>
<dbReference type="SMART" id="SM00487">
    <property type="entry name" value="DEXDc"/>
    <property type="match status" value="1"/>
</dbReference>
<dbReference type="InterPro" id="IPR047112">
    <property type="entry name" value="RecG/Mfd"/>
</dbReference>
<evidence type="ECO:0000313" key="11">
    <source>
        <dbReference type="Proteomes" id="UP000237752"/>
    </source>
</evidence>
<reference evidence="10 11" key="1">
    <citation type="submission" date="2018-03" db="EMBL/GenBank/DDBJ databases">
        <title>Genomic Encyclopedia of Archaeal and Bacterial Type Strains, Phase II (KMG-II): from individual species to whole genera.</title>
        <authorList>
            <person name="Goeker M."/>
        </authorList>
    </citation>
    <scope>NUCLEOTIDE SEQUENCE [LARGE SCALE GENOMIC DNA]</scope>
    <source>
        <strain evidence="10 11">DSM 100065</strain>
    </source>
</reference>
<dbReference type="CDD" id="cd04488">
    <property type="entry name" value="RecG_wedge_OBF"/>
    <property type="match status" value="1"/>
</dbReference>
<keyword evidence="2" id="KW-0227">DNA damage</keyword>
<dbReference type="GO" id="GO:0005524">
    <property type="term" value="F:ATP binding"/>
    <property type="evidence" value="ECO:0007669"/>
    <property type="project" value="UniProtKB-KW"/>
</dbReference>
<comment type="caution">
    <text evidence="10">The sequence shown here is derived from an EMBL/GenBank/DDBJ whole genome shotgun (WGS) entry which is preliminary data.</text>
</comment>
<dbReference type="GO" id="GO:0006281">
    <property type="term" value="P:DNA repair"/>
    <property type="evidence" value="ECO:0007669"/>
    <property type="project" value="UniProtKB-KW"/>
</dbReference>
<keyword evidence="7" id="KW-0234">DNA repair</keyword>
<evidence type="ECO:0000256" key="2">
    <source>
        <dbReference type="ARBA" id="ARBA00022763"/>
    </source>
</evidence>
<evidence type="ECO:0000259" key="8">
    <source>
        <dbReference type="PROSITE" id="PS51192"/>
    </source>
</evidence>
<protein>
    <submittedName>
        <fullName evidence="10">ATP-dependent DNA helicase RecG</fullName>
    </submittedName>
</protein>
<dbReference type="Pfam" id="PF00271">
    <property type="entry name" value="Helicase_C"/>
    <property type="match status" value="1"/>
</dbReference>
<keyword evidence="1" id="KW-0547">Nucleotide-binding</keyword>
<dbReference type="PANTHER" id="PTHR47964:SF1">
    <property type="entry name" value="ATP-DEPENDENT DNA HELICASE HOMOLOG RECG, CHLOROPLASTIC"/>
    <property type="match status" value="1"/>
</dbReference>
<proteinExistence type="predicted"/>
<keyword evidence="4 10" id="KW-0347">Helicase</keyword>
<evidence type="ECO:0000259" key="9">
    <source>
        <dbReference type="PROSITE" id="PS51194"/>
    </source>
</evidence>
<dbReference type="PANTHER" id="PTHR47964">
    <property type="entry name" value="ATP-DEPENDENT DNA HELICASE HOMOLOG RECG, CHLOROPLASTIC"/>
    <property type="match status" value="1"/>
</dbReference>
<dbReference type="AlphaFoldDB" id="A0A2T1A4G5"/>
<evidence type="ECO:0000256" key="5">
    <source>
        <dbReference type="ARBA" id="ARBA00022840"/>
    </source>
</evidence>
<evidence type="ECO:0000256" key="4">
    <source>
        <dbReference type="ARBA" id="ARBA00022806"/>
    </source>
</evidence>
<dbReference type="InterPro" id="IPR045562">
    <property type="entry name" value="RecG_dom3_C"/>
</dbReference>
<keyword evidence="11" id="KW-1185">Reference proteome</keyword>
<name>A0A2T1A4G5_9ACTN</name>
<organism evidence="10 11">
    <name type="scientific">Antricoccus suffuscus</name>
    <dbReference type="NCBI Taxonomy" id="1629062"/>
    <lineage>
        <taxon>Bacteria</taxon>
        <taxon>Bacillati</taxon>
        <taxon>Actinomycetota</taxon>
        <taxon>Actinomycetes</taxon>
        <taxon>Geodermatophilales</taxon>
        <taxon>Antricoccaceae</taxon>
        <taxon>Antricoccus</taxon>
    </lineage>
</organism>
<evidence type="ECO:0000256" key="1">
    <source>
        <dbReference type="ARBA" id="ARBA00022741"/>
    </source>
</evidence>
<evidence type="ECO:0000313" key="10">
    <source>
        <dbReference type="EMBL" id="PRZ43496.1"/>
    </source>
</evidence>
<evidence type="ECO:0000256" key="7">
    <source>
        <dbReference type="ARBA" id="ARBA00023204"/>
    </source>
</evidence>
<dbReference type="SMART" id="SM00490">
    <property type="entry name" value="HELICc"/>
    <property type="match status" value="1"/>
</dbReference>
<dbReference type="GO" id="GO:0003677">
    <property type="term" value="F:DNA binding"/>
    <property type="evidence" value="ECO:0007669"/>
    <property type="project" value="UniProtKB-KW"/>
</dbReference>
<dbReference type="InterPro" id="IPR001650">
    <property type="entry name" value="Helicase_C-like"/>
</dbReference>
<evidence type="ECO:0000256" key="6">
    <source>
        <dbReference type="ARBA" id="ARBA00023125"/>
    </source>
</evidence>
<dbReference type="InterPro" id="IPR011545">
    <property type="entry name" value="DEAD/DEAH_box_helicase_dom"/>
</dbReference>
<gene>
    <name evidence="10" type="ORF">CLV47_102184</name>
</gene>
<dbReference type="Pfam" id="PF19833">
    <property type="entry name" value="RecG_dom3_C"/>
    <property type="match status" value="1"/>
</dbReference>
<keyword evidence="5" id="KW-0067">ATP-binding</keyword>
<dbReference type="RefSeq" id="WP_106347658.1">
    <property type="nucleotide sequence ID" value="NZ_PVUE01000002.1"/>
</dbReference>
<keyword evidence="6" id="KW-0238">DNA-binding</keyword>
<accession>A0A2T1A4G5</accession>
<dbReference type="InterPro" id="IPR027417">
    <property type="entry name" value="P-loop_NTPase"/>
</dbReference>
<dbReference type="SUPFAM" id="SSF52540">
    <property type="entry name" value="P-loop containing nucleoside triphosphate hydrolases"/>
    <property type="match status" value="1"/>
</dbReference>
<dbReference type="SUPFAM" id="SSF50249">
    <property type="entry name" value="Nucleic acid-binding proteins"/>
    <property type="match status" value="1"/>
</dbReference>
<dbReference type="InterPro" id="IPR014001">
    <property type="entry name" value="Helicase_ATP-bd"/>
</dbReference>
<dbReference type="PROSITE" id="PS51194">
    <property type="entry name" value="HELICASE_CTER"/>
    <property type="match status" value="1"/>
</dbReference>